<keyword evidence="2" id="KW-1185">Reference proteome</keyword>
<dbReference type="PANTHER" id="PTHR36688:SF2">
    <property type="entry name" value="ENDONUCLEASE_EXONUCLEASE_PHOSPHATASE DOMAIN-CONTAINING PROTEIN"/>
    <property type="match status" value="1"/>
</dbReference>
<gene>
    <name evidence="1" type="ORF">AVEN_214387_1</name>
</gene>
<accession>A0A4Y2HNV0</accession>
<proteinExistence type="predicted"/>
<evidence type="ECO:0000313" key="2">
    <source>
        <dbReference type="Proteomes" id="UP000499080"/>
    </source>
</evidence>
<dbReference type="PANTHER" id="PTHR36688">
    <property type="entry name" value="ENDO/EXONUCLEASE/PHOSPHATASE DOMAIN-CONTAINING PROTEIN"/>
    <property type="match status" value="1"/>
</dbReference>
<evidence type="ECO:0000313" key="1">
    <source>
        <dbReference type="EMBL" id="GBM67057.1"/>
    </source>
</evidence>
<sequence length="140" mass="16189">MKSSKKGTPTEFGLKYYKNCIWKLHQWQHRYSLNKPFLKKKSSLQEIDDILTNIPKGKAPGYDGIDNIFVKVMCNSFPNLMLCFFNECLELKCFPDPLKIRLVILFHKTGKDEHKIKSYTPITLFPTLGKLLGESSSTKN</sequence>
<dbReference type="OrthoDB" id="6429725at2759"/>
<name>A0A4Y2HNV0_ARAVE</name>
<protein>
    <submittedName>
        <fullName evidence="1">Uncharacterized protein</fullName>
    </submittedName>
</protein>
<comment type="caution">
    <text evidence="1">The sequence shown here is derived from an EMBL/GenBank/DDBJ whole genome shotgun (WGS) entry which is preliminary data.</text>
</comment>
<dbReference type="EMBL" id="BGPR01002059">
    <property type="protein sequence ID" value="GBM67057.1"/>
    <property type="molecule type" value="Genomic_DNA"/>
</dbReference>
<dbReference type="Proteomes" id="UP000499080">
    <property type="component" value="Unassembled WGS sequence"/>
</dbReference>
<dbReference type="InterPro" id="IPR052560">
    <property type="entry name" value="RdDP_mobile_element"/>
</dbReference>
<organism evidence="1 2">
    <name type="scientific">Araneus ventricosus</name>
    <name type="common">Orbweaver spider</name>
    <name type="synonym">Epeira ventricosa</name>
    <dbReference type="NCBI Taxonomy" id="182803"/>
    <lineage>
        <taxon>Eukaryota</taxon>
        <taxon>Metazoa</taxon>
        <taxon>Ecdysozoa</taxon>
        <taxon>Arthropoda</taxon>
        <taxon>Chelicerata</taxon>
        <taxon>Arachnida</taxon>
        <taxon>Araneae</taxon>
        <taxon>Araneomorphae</taxon>
        <taxon>Entelegynae</taxon>
        <taxon>Araneoidea</taxon>
        <taxon>Araneidae</taxon>
        <taxon>Araneus</taxon>
    </lineage>
</organism>
<reference evidence="1 2" key="1">
    <citation type="journal article" date="2019" name="Sci. Rep.">
        <title>Orb-weaving spider Araneus ventricosus genome elucidates the spidroin gene catalogue.</title>
        <authorList>
            <person name="Kono N."/>
            <person name="Nakamura H."/>
            <person name="Ohtoshi R."/>
            <person name="Moran D.A.P."/>
            <person name="Shinohara A."/>
            <person name="Yoshida Y."/>
            <person name="Fujiwara M."/>
            <person name="Mori M."/>
            <person name="Tomita M."/>
            <person name="Arakawa K."/>
        </authorList>
    </citation>
    <scope>NUCLEOTIDE SEQUENCE [LARGE SCALE GENOMIC DNA]</scope>
</reference>
<dbReference type="AlphaFoldDB" id="A0A4Y2HNV0"/>